<dbReference type="AlphaFoldDB" id="A0AA40ZVF2"/>
<dbReference type="RefSeq" id="WP_021846476.1">
    <property type="nucleotide sequence ID" value="NZ_JAAZTS010000045.1"/>
</dbReference>
<proteinExistence type="predicted"/>
<keyword evidence="2" id="KW-1185">Reference proteome</keyword>
<name>A0AA40ZVF2_9BACT</name>
<protein>
    <submittedName>
        <fullName evidence="1">Uncharacterized protein</fullName>
    </submittedName>
</protein>
<organism evidence="1 2">
    <name type="scientific">Caecibacteroides pullorum</name>
    <dbReference type="NCBI Taxonomy" id="2725562"/>
    <lineage>
        <taxon>Bacteria</taxon>
        <taxon>Pseudomonadati</taxon>
        <taxon>Bacteroidota</taxon>
        <taxon>Bacteroidia</taxon>
        <taxon>Bacteroidales</taxon>
        <taxon>Bacteroidaceae</taxon>
        <taxon>Caecibacteroides</taxon>
    </lineage>
</organism>
<evidence type="ECO:0000313" key="2">
    <source>
        <dbReference type="Proteomes" id="UP000698924"/>
    </source>
</evidence>
<dbReference type="Proteomes" id="UP000698924">
    <property type="component" value="Unassembled WGS sequence"/>
</dbReference>
<accession>A0AA40ZVF2</accession>
<reference evidence="1 2" key="1">
    <citation type="journal article" date="2021" name="Sci. Rep.">
        <title>The distribution of antibiotic resistance genes in chicken gut microbiota commensals.</title>
        <authorList>
            <person name="Juricova H."/>
            <person name="Matiasovicova J."/>
            <person name="Kubasova T."/>
            <person name="Cejkova D."/>
            <person name="Rychlik I."/>
        </authorList>
    </citation>
    <scope>NUCLEOTIDE SEQUENCE [LARGE SCALE GENOMIC DNA]</scope>
    <source>
        <strain evidence="1 2">An421</strain>
    </source>
</reference>
<comment type="caution">
    <text evidence="1">The sequence shown here is derived from an EMBL/GenBank/DDBJ whole genome shotgun (WGS) entry which is preliminary data.</text>
</comment>
<sequence length="163" mass="18218">MKNLGYILILSLFLVFAHSCGSGSRDASVPSFKETLTKEDTVAVLQRCDSCMQALKAGELDMALGMLSLLQDDGKVTPLTKSKADQLKKMFKLFPVLAYQIDSYTFYSYEVNEVKYTIEFFEKKAGDPTPNTIGFMFNPIKCKDGWRLAVKDAGQKLLDKSTD</sequence>
<gene>
    <name evidence="1" type="ORF">H6D15_14745</name>
</gene>
<dbReference type="EMBL" id="JACJMO010000046">
    <property type="protein sequence ID" value="MBM6858835.1"/>
    <property type="molecule type" value="Genomic_DNA"/>
</dbReference>
<evidence type="ECO:0000313" key="1">
    <source>
        <dbReference type="EMBL" id="MBM6858835.1"/>
    </source>
</evidence>